<dbReference type="STRING" id="1194083.BN12_560013"/>
<protein>
    <submittedName>
        <fullName evidence="2">Uncharacterized protein</fullName>
    </submittedName>
</protein>
<organism evidence="2 3">
    <name type="scientific">Nostocoides japonicum T1-X7</name>
    <dbReference type="NCBI Taxonomy" id="1194083"/>
    <lineage>
        <taxon>Bacteria</taxon>
        <taxon>Bacillati</taxon>
        <taxon>Actinomycetota</taxon>
        <taxon>Actinomycetes</taxon>
        <taxon>Micrococcales</taxon>
        <taxon>Intrasporangiaceae</taxon>
        <taxon>Nostocoides</taxon>
    </lineage>
</organism>
<sequence length="63" mass="6196">MTKWSKALAVVAIGVAAGLLAPGSANAATHHAKPVKSVKQVTVADPSGGLGVVSTNSSLTWEG</sequence>
<dbReference type="RefSeq" id="WP_048551706.1">
    <property type="nucleotide sequence ID" value="NZ_HF570958.1"/>
</dbReference>
<keyword evidence="3" id="KW-1185">Reference proteome</keyword>
<evidence type="ECO:0000313" key="3">
    <source>
        <dbReference type="Proteomes" id="UP000035721"/>
    </source>
</evidence>
<reference evidence="2 3" key="1">
    <citation type="journal article" date="2013" name="ISME J.">
        <title>A metabolic model for members of the genus Tetrasphaera involved in enhanced biological phosphorus removal.</title>
        <authorList>
            <person name="Kristiansen R."/>
            <person name="Nguyen H.T.T."/>
            <person name="Saunders A.M."/>
            <person name="Nielsen J.L."/>
            <person name="Wimmer R."/>
            <person name="Le V.Q."/>
            <person name="McIlroy S.J."/>
            <person name="Petrovski S."/>
            <person name="Seviour R.J."/>
            <person name="Calteau A."/>
            <person name="Nielsen K.L."/>
            <person name="Nielsen P.H."/>
        </authorList>
    </citation>
    <scope>NUCLEOTIDE SEQUENCE [LARGE SCALE GENOMIC DNA]</scope>
    <source>
        <strain evidence="2 3">T1-X7</strain>
    </source>
</reference>
<gene>
    <name evidence="2" type="ORF">BN12_560013</name>
</gene>
<comment type="caution">
    <text evidence="2">The sequence shown here is derived from an EMBL/GenBank/DDBJ whole genome shotgun (WGS) entry which is preliminary data.</text>
</comment>
<dbReference type="AlphaFoldDB" id="A0A077M6G9"/>
<keyword evidence="1" id="KW-0732">Signal</keyword>
<proteinExistence type="predicted"/>
<dbReference type="EMBL" id="CAJB01000388">
    <property type="protein sequence ID" value="CCH79754.1"/>
    <property type="molecule type" value="Genomic_DNA"/>
</dbReference>
<feature type="chain" id="PRO_5001720997" evidence="1">
    <location>
        <begin position="28"/>
        <end position="63"/>
    </location>
</feature>
<name>A0A077M6G9_9MICO</name>
<feature type="signal peptide" evidence="1">
    <location>
        <begin position="1"/>
        <end position="27"/>
    </location>
</feature>
<accession>A0A077M6G9</accession>
<evidence type="ECO:0000256" key="1">
    <source>
        <dbReference type="SAM" id="SignalP"/>
    </source>
</evidence>
<dbReference type="Proteomes" id="UP000035721">
    <property type="component" value="Unassembled WGS sequence"/>
</dbReference>
<evidence type="ECO:0000313" key="2">
    <source>
        <dbReference type="EMBL" id="CCH79754.1"/>
    </source>
</evidence>